<feature type="compositionally biased region" description="Basic and acidic residues" evidence="9">
    <location>
        <begin position="782"/>
        <end position="795"/>
    </location>
</feature>
<dbReference type="InterPro" id="IPR011009">
    <property type="entry name" value="Kinase-like_dom_sf"/>
</dbReference>
<dbReference type="PROSITE" id="PS50011">
    <property type="entry name" value="PROTEIN_KINASE_DOM"/>
    <property type="match status" value="1"/>
</dbReference>
<feature type="compositionally biased region" description="Low complexity" evidence="9">
    <location>
        <begin position="936"/>
        <end position="949"/>
    </location>
</feature>
<keyword evidence="4" id="KW-0547">Nucleotide-binding</keyword>
<dbReference type="PANTHER" id="PTHR22967">
    <property type="entry name" value="SERINE/THREONINE PROTEIN KINASE"/>
    <property type="match status" value="1"/>
</dbReference>
<feature type="region of interest" description="Disordered" evidence="9">
    <location>
        <begin position="775"/>
        <end position="809"/>
    </location>
</feature>
<feature type="compositionally biased region" description="Low complexity" evidence="9">
    <location>
        <begin position="846"/>
        <end position="857"/>
    </location>
</feature>
<feature type="compositionally biased region" description="Low complexity" evidence="9">
    <location>
        <begin position="1119"/>
        <end position="1129"/>
    </location>
</feature>
<dbReference type="GO" id="GO:0005524">
    <property type="term" value="F:ATP binding"/>
    <property type="evidence" value="ECO:0007669"/>
    <property type="project" value="UniProtKB-KW"/>
</dbReference>
<evidence type="ECO:0000256" key="1">
    <source>
        <dbReference type="ARBA" id="ARBA00012513"/>
    </source>
</evidence>
<feature type="domain" description="Protein kinase" evidence="10">
    <location>
        <begin position="101"/>
        <end position="429"/>
    </location>
</feature>
<feature type="compositionally biased region" description="Basic and acidic residues" evidence="9">
    <location>
        <begin position="923"/>
        <end position="932"/>
    </location>
</feature>
<feature type="region of interest" description="Disordered" evidence="9">
    <location>
        <begin position="557"/>
        <end position="668"/>
    </location>
</feature>
<dbReference type="Pfam" id="PF00069">
    <property type="entry name" value="Pkinase"/>
    <property type="match status" value="1"/>
</dbReference>
<organism evidence="11 12">
    <name type="scientific">Puccinia sorghi</name>
    <dbReference type="NCBI Taxonomy" id="27349"/>
    <lineage>
        <taxon>Eukaryota</taxon>
        <taxon>Fungi</taxon>
        <taxon>Dikarya</taxon>
        <taxon>Basidiomycota</taxon>
        <taxon>Pucciniomycotina</taxon>
        <taxon>Pucciniomycetes</taxon>
        <taxon>Pucciniales</taxon>
        <taxon>Pucciniaceae</taxon>
        <taxon>Puccinia</taxon>
    </lineage>
</organism>
<feature type="region of interest" description="Disordered" evidence="9">
    <location>
        <begin position="436"/>
        <end position="463"/>
    </location>
</feature>
<feature type="compositionally biased region" description="Polar residues" evidence="9">
    <location>
        <begin position="622"/>
        <end position="642"/>
    </location>
</feature>
<evidence type="ECO:0000313" key="11">
    <source>
        <dbReference type="EMBL" id="KNZ55838.1"/>
    </source>
</evidence>
<evidence type="ECO:0000256" key="4">
    <source>
        <dbReference type="ARBA" id="ARBA00022741"/>
    </source>
</evidence>
<comment type="catalytic activity">
    <reaction evidence="7">
        <text>L-threonyl-[protein] + ATP = O-phospho-L-threonyl-[protein] + ADP + H(+)</text>
        <dbReference type="Rhea" id="RHEA:46608"/>
        <dbReference type="Rhea" id="RHEA-COMP:11060"/>
        <dbReference type="Rhea" id="RHEA-COMP:11605"/>
        <dbReference type="ChEBI" id="CHEBI:15378"/>
        <dbReference type="ChEBI" id="CHEBI:30013"/>
        <dbReference type="ChEBI" id="CHEBI:30616"/>
        <dbReference type="ChEBI" id="CHEBI:61977"/>
        <dbReference type="ChEBI" id="CHEBI:456216"/>
        <dbReference type="EC" id="2.7.11.1"/>
    </reaction>
</comment>
<name>A0A0L6V510_9BASI</name>
<keyword evidence="12" id="KW-1185">Reference proteome</keyword>
<evidence type="ECO:0000256" key="6">
    <source>
        <dbReference type="ARBA" id="ARBA00022840"/>
    </source>
</evidence>
<comment type="caution">
    <text evidence="11">The sequence shown here is derived from an EMBL/GenBank/DDBJ whole genome shotgun (WGS) entry which is preliminary data.</text>
</comment>
<evidence type="ECO:0000256" key="2">
    <source>
        <dbReference type="ARBA" id="ARBA00022527"/>
    </source>
</evidence>
<dbReference type="EC" id="2.7.11.1" evidence="1"/>
<dbReference type="PROSITE" id="PS00108">
    <property type="entry name" value="PROTEIN_KINASE_ST"/>
    <property type="match status" value="1"/>
</dbReference>
<dbReference type="Gene3D" id="1.10.510.10">
    <property type="entry name" value="Transferase(Phosphotransferase) domain 1"/>
    <property type="match status" value="1"/>
</dbReference>
<dbReference type="AlphaFoldDB" id="A0A0L6V510"/>
<feature type="compositionally biased region" description="Pro residues" evidence="9">
    <location>
        <begin position="446"/>
        <end position="456"/>
    </location>
</feature>
<dbReference type="VEuPathDB" id="FungiDB:VP01_2567g1"/>
<keyword evidence="3" id="KW-0808">Transferase</keyword>
<feature type="region of interest" description="Disordered" evidence="9">
    <location>
        <begin position="686"/>
        <end position="714"/>
    </location>
</feature>
<evidence type="ECO:0000256" key="9">
    <source>
        <dbReference type="SAM" id="MobiDB-lite"/>
    </source>
</evidence>
<keyword evidence="2" id="KW-0723">Serine/threonine-protein kinase</keyword>
<dbReference type="PANTHER" id="PTHR22967:SF57">
    <property type="entry name" value="AUXILIN, ISOFORM A-RELATED"/>
    <property type="match status" value="1"/>
</dbReference>
<evidence type="ECO:0000256" key="5">
    <source>
        <dbReference type="ARBA" id="ARBA00022777"/>
    </source>
</evidence>
<keyword evidence="6" id="KW-0067">ATP-binding</keyword>
<evidence type="ECO:0000256" key="7">
    <source>
        <dbReference type="ARBA" id="ARBA00047899"/>
    </source>
</evidence>
<gene>
    <name evidence="11" type="ORF">VP01_2567g1</name>
</gene>
<feature type="compositionally biased region" description="Pro residues" evidence="9">
    <location>
        <begin position="586"/>
        <end position="595"/>
    </location>
</feature>
<feature type="compositionally biased region" description="Polar residues" evidence="9">
    <location>
        <begin position="436"/>
        <end position="445"/>
    </location>
</feature>
<evidence type="ECO:0000256" key="3">
    <source>
        <dbReference type="ARBA" id="ARBA00022679"/>
    </source>
</evidence>
<evidence type="ECO:0000313" key="12">
    <source>
        <dbReference type="Proteomes" id="UP000037035"/>
    </source>
</evidence>
<dbReference type="InterPro" id="IPR000719">
    <property type="entry name" value="Prot_kinase_dom"/>
</dbReference>
<dbReference type="OrthoDB" id="2018507at2759"/>
<evidence type="ECO:0000256" key="8">
    <source>
        <dbReference type="ARBA" id="ARBA00048679"/>
    </source>
</evidence>
<protein>
    <recommendedName>
        <fullName evidence="1">non-specific serine/threonine protein kinase</fullName>
        <ecNumber evidence="1">2.7.11.1</ecNumber>
    </recommendedName>
</protein>
<feature type="compositionally biased region" description="Polar residues" evidence="9">
    <location>
        <begin position="596"/>
        <end position="606"/>
    </location>
</feature>
<keyword evidence="5 11" id="KW-0418">Kinase</keyword>
<feature type="compositionally biased region" description="Polar residues" evidence="9">
    <location>
        <begin position="557"/>
        <end position="571"/>
    </location>
</feature>
<comment type="catalytic activity">
    <reaction evidence="8">
        <text>L-seryl-[protein] + ATP = O-phospho-L-seryl-[protein] + ADP + H(+)</text>
        <dbReference type="Rhea" id="RHEA:17989"/>
        <dbReference type="Rhea" id="RHEA-COMP:9863"/>
        <dbReference type="Rhea" id="RHEA-COMP:11604"/>
        <dbReference type="ChEBI" id="CHEBI:15378"/>
        <dbReference type="ChEBI" id="CHEBI:29999"/>
        <dbReference type="ChEBI" id="CHEBI:30616"/>
        <dbReference type="ChEBI" id="CHEBI:83421"/>
        <dbReference type="ChEBI" id="CHEBI:456216"/>
        <dbReference type="EC" id="2.7.11.1"/>
    </reaction>
</comment>
<sequence>MFVGQNLVLRPTWTRQCLVGCGSKVVLFLEGTAPAKATPGNAQPSIWALPNPAGPEWPAGQTRRGFSPIFSRAAQAHSPPACIFLHFLLDRRSSSWQTISNPSSPQLLPGNFSPAPKFKWDSMSFKSTSSSVKVVSLTSMSLVWSPHRASKDFQLLTIVSYSRGWRYRTRLLRPHKHIVHFIEASASSLPASKGYEIFILMEWCPGMYSSVNQLFILFPPLTSTLLFETGGGIIDLLNSRLQNRLTESEILKIFSDTVAAVAHMHSQNPILIHRDLKVENILVASPNLYKLCDFGSTTSPLPHPPQTSAEILALEADLNKHTTLQYRAPEMVDVWSRKGVTEKAGRLLKIDIWALGVFLYKLCYYTTPFEAHGPMAIMNVQYQIPSYPAYSNSIKYLIGTMLQELAQSRPDIWQVHEHLCRLRGVTPFLRRVCPNRKQTPSNLPTNVPPISNPTPLKPANQSKEDGLDSIFTVAPPSAATLTKPESVMPMRRGRPTVKNKPGTAGPVQNGELVFQSAASPPVPVVPPKNSPPEESDLFAREAAAGFGDAFLSPSPKANSFKPVSSGPSAVNKSFGAVRAPSHSHLPPKPYAPNPPNQSNLKTTAPSSAFEDLVPPRKKSPPKTLNQMRSGLGIVTSTSTGPSFGTRKLPDDSSNLAGKPIKLHHEPSNSLSVAKTNLLQKTGPQAFSSRTQATSNHGTLNITQKTGPANTSTPSLSDWLKKDQLVLVSRSTQTSPSLLSRWMTELTLAPSLNVLNGYKSTDQSVQSTTFQTEIKKSSSTSHFDSRLNVEKPEVQSRFKPPHGHESVQPTTFPQEIKQSLSTPHFDSHPSVAEAEIQSRFKLSQGLSASAGQEVSSSDSSDEEPEEAEGQKAYRGLGPSAVSLAPEPPFKPASFPTGSWETSKGHVDPMAGGQSSSVGKPVRHTVADERHDRMFNNPSPITTSTTGISSSEAMTEEDEEVKLKRRAAIAKFAPAPKPVEAQPESDPTTPCDPFSSSGPSWQAVPSDPQPVACTSDKPVRRQVGPPLRAPKPRSLKSAAAINNLVSRYENLSGPSESRPDPNLAEPMRGKPISKRQSIFKPAPSISSSQNNNSNNLQSERSDPGRPGPLAASNPVHIPKKSLGPGLPLSPGSDHEGEKFTSVNDLKSKWESGALRSVLSTTRAPRADYGQT</sequence>
<dbReference type="InterPro" id="IPR008271">
    <property type="entry name" value="Ser/Thr_kinase_AS"/>
</dbReference>
<dbReference type="SMART" id="SM00220">
    <property type="entry name" value="S_TKc"/>
    <property type="match status" value="1"/>
</dbReference>
<evidence type="ECO:0000259" key="10">
    <source>
        <dbReference type="PROSITE" id="PS50011"/>
    </source>
</evidence>
<accession>A0A0L6V510</accession>
<dbReference type="EMBL" id="LAVV01007465">
    <property type="protein sequence ID" value="KNZ55838.1"/>
    <property type="molecule type" value="Genomic_DNA"/>
</dbReference>
<dbReference type="Proteomes" id="UP000037035">
    <property type="component" value="Unassembled WGS sequence"/>
</dbReference>
<dbReference type="GO" id="GO:0004674">
    <property type="term" value="F:protein serine/threonine kinase activity"/>
    <property type="evidence" value="ECO:0007669"/>
    <property type="project" value="UniProtKB-KW"/>
</dbReference>
<proteinExistence type="predicted"/>
<feature type="compositionally biased region" description="Low complexity" evidence="9">
    <location>
        <begin position="1084"/>
        <end position="1096"/>
    </location>
</feature>
<reference evidence="11 12" key="1">
    <citation type="submission" date="2015-08" db="EMBL/GenBank/DDBJ databases">
        <title>Next Generation Sequencing and Analysis of the Genome of Puccinia sorghi L Schw, the Causal Agent of Maize Common Rust.</title>
        <authorList>
            <person name="Rochi L."/>
            <person name="Burguener G."/>
            <person name="Darino M."/>
            <person name="Turjanski A."/>
            <person name="Kreff E."/>
            <person name="Dieguez M.J."/>
            <person name="Sacco F."/>
        </authorList>
    </citation>
    <scope>NUCLEOTIDE SEQUENCE [LARGE SCALE GENOMIC DNA]</scope>
    <source>
        <strain evidence="11 12">RO10H11247</strain>
    </source>
</reference>
<dbReference type="GO" id="GO:0000147">
    <property type="term" value="P:actin cortical patch assembly"/>
    <property type="evidence" value="ECO:0007669"/>
    <property type="project" value="TreeGrafter"/>
</dbReference>
<dbReference type="GO" id="GO:0007015">
    <property type="term" value="P:actin filament organization"/>
    <property type="evidence" value="ECO:0007669"/>
    <property type="project" value="TreeGrafter"/>
</dbReference>
<dbReference type="SUPFAM" id="SSF56112">
    <property type="entry name" value="Protein kinase-like (PK-like)"/>
    <property type="match status" value="1"/>
</dbReference>
<dbReference type="STRING" id="27349.A0A0L6V510"/>
<feature type="region of interest" description="Disordered" evidence="9">
    <location>
        <begin position="843"/>
        <end position="1169"/>
    </location>
</feature>
<dbReference type="GO" id="GO:0005737">
    <property type="term" value="C:cytoplasm"/>
    <property type="evidence" value="ECO:0007669"/>
    <property type="project" value="TreeGrafter"/>
</dbReference>